<evidence type="ECO:0000256" key="1">
    <source>
        <dbReference type="ARBA" id="ARBA00003926"/>
    </source>
</evidence>
<evidence type="ECO:0000256" key="13">
    <source>
        <dbReference type="ARBA" id="ARBA00023136"/>
    </source>
</evidence>
<dbReference type="Pfam" id="PF07670">
    <property type="entry name" value="Gate"/>
    <property type="match status" value="2"/>
</dbReference>
<feature type="transmembrane region" description="Helical" evidence="17">
    <location>
        <begin position="263"/>
        <end position="283"/>
    </location>
</feature>
<evidence type="ECO:0000256" key="6">
    <source>
        <dbReference type="ARBA" id="ARBA00022519"/>
    </source>
</evidence>
<feature type="transmembrane region" description="Helical" evidence="17">
    <location>
        <begin position="659"/>
        <end position="676"/>
    </location>
</feature>
<dbReference type="Gene3D" id="3.40.50.300">
    <property type="entry name" value="P-loop containing nucleotide triphosphate hydrolases"/>
    <property type="match status" value="1"/>
</dbReference>
<evidence type="ECO:0000256" key="4">
    <source>
        <dbReference type="ARBA" id="ARBA00022475"/>
    </source>
</evidence>
<dbReference type="GO" id="GO:0015093">
    <property type="term" value="F:ferrous iron transmembrane transporter activity"/>
    <property type="evidence" value="ECO:0007669"/>
    <property type="project" value="UniProtKB-UniRule"/>
</dbReference>
<dbReference type="Pfam" id="PF02421">
    <property type="entry name" value="FeoB_N"/>
    <property type="match status" value="1"/>
</dbReference>
<dbReference type="InterPro" id="IPR011642">
    <property type="entry name" value="Gate_dom"/>
</dbReference>
<evidence type="ECO:0000256" key="16">
    <source>
        <dbReference type="PIRSR" id="PIRSR603373-2"/>
    </source>
</evidence>
<evidence type="ECO:0000256" key="11">
    <source>
        <dbReference type="ARBA" id="ARBA00023065"/>
    </source>
</evidence>
<comment type="similarity">
    <text evidence="17">Belongs to the TRAFAC class TrmE-Era-EngA-EngB-Septin-like GTPase superfamily. FeoB GTPase (TC 9.A.8) family.</text>
</comment>
<dbReference type="InterPro" id="IPR027417">
    <property type="entry name" value="P-loop_NTPase"/>
</dbReference>
<dbReference type="FunFam" id="3.40.50.300:FF:000426">
    <property type="entry name" value="Ferrous iron transport protein B"/>
    <property type="match status" value="1"/>
</dbReference>
<feature type="transmembrane region" description="Helical" evidence="17">
    <location>
        <begin position="630"/>
        <end position="653"/>
    </location>
</feature>
<keyword evidence="7 17" id="KW-0812">Transmembrane</keyword>
<evidence type="ECO:0000256" key="14">
    <source>
        <dbReference type="NCBIfam" id="TIGR00437"/>
    </source>
</evidence>
<keyword evidence="12 15" id="KW-0342">GTP-binding</keyword>
<feature type="transmembrane region" description="Helical" evidence="17">
    <location>
        <begin position="595"/>
        <end position="618"/>
    </location>
</feature>
<dbReference type="PROSITE" id="PS51711">
    <property type="entry name" value="G_FEOB"/>
    <property type="match status" value="1"/>
</dbReference>
<evidence type="ECO:0000256" key="17">
    <source>
        <dbReference type="RuleBase" id="RU362098"/>
    </source>
</evidence>
<keyword evidence="16" id="KW-0479">Metal-binding</keyword>
<comment type="subcellular location">
    <subcellularLocation>
        <location evidence="2">Cell inner membrane</location>
        <topology evidence="2">Multi-pass membrane protein</topology>
    </subcellularLocation>
    <subcellularLocation>
        <location evidence="17">Cell membrane</location>
        <topology evidence="17">Multi-pass membrane protein</topology>
    </subcellularLocation>
</comment>
<evidence type="ECO:0000256" key="7">
    <source>
        <dbReference type="ARBA" id="ARBA00022692"/>
    </source>
</evidence>
<dbReference type="InterPro" id="IPR050860">
    <property type="entry name" value="FeoB_GTPase"/>
</dbReference>
<feature type="transmembrane region" description="Helical" evidence="17">
    <location>
        <begin position="498"/>
        <end position="516"/>
    </location>
</feature>
<accession>A0A2A5S0S4</accession>
<dbReference type="CDD" id="cd01879">
    <property type="entry name" value="FeoB"/>
    <property type="match status" value="1"/>
</dbReference>
<feature type="binding site" evidence="15">
    <location>
        <begin position="3"/>
        <end position="10"/>
    </location>
    <ligand>
        <name>GTP</name>
        <dbReference type="ChEBI" id="CHEBI:37565"/>
        <label>1</label>
    </ligand>
</feature>
<feature type="transmembrane region" description="Helical" evidence="17">
    <location>
        <begin position="439"/>
        <end position="459"/>
    </location>
</feature>
<evidence type="ECO:0000256" key="3">
    <source>
        <dbReference type="ARBA" id="ARBA00022448"/>
    </source>
</evidence>
<feature type="binding site" evidence="15">
    <location>
        <begin position="48"/>
        <end position="51"/>
    </location>
    <ligand>
        <name>GTP</name>
        <dbReference type="ChEBI" id="CHEBI:37565"/>
        <label>1</label>
    </ligand>
</feature>
<dbReference type="Gene3D" id="1.10.287.1770">
    <property type="match status" value="1"/>
</dbReference>
<evidence type="ECO:0000313" key="19">
    <source>
        <dbReference type="EMBL" id="PCS07117.1"/>
    </source>
</evidence>
<keyword evidence="16" id="KW-0460">Magnesium</keyword>
<evidence type="ECO:0000256" key="12">
    <source>
        <dbReference type="ARBA" id="ARBA00023134"/>
    </source>
</evidence>
<comment type="function">
    <text evidence="1 17">Probable transporter of a GTP-driven Fe(2+) uptake system.</text>
</comment>
<dbReference type="GO" id="GO:0005886">
    <property type="term" value="C:plasma membrane"/>
    <property type="evidence" value="ECO:0007669"/>
    <property type="project" value="UniProtKB-SubCell"/>
</dbReference>
<dbReference type="Proteomes" id="UP000242246">
    <property type="component" value="Unassembled WGS sequence"/>
</dbReference>
<dbReference type="STRING" id="1348632.GCA_001591745_00688"/>
<keyword evidence="8 15" id="KW-0547">Nucleotide-binding</keyword>
<feature type="transmembrane region" description="Helical" evidence="17">
    <location>
        <begin position="325"/>
        <end position="354"/>
    </location>
</feature>
<evidence type="ECO:0000313" key="20">
    <source>
        <dbReference type="Proteomes" id="UP000242246"/>
    </source>
</evidence>
<dbReference type="NCBIfam" id="TIGR00437">
    <property type="entry name" value="feoB"/>
    <property type="match status" value="1"/>
</dbReference>
<evidence type="ECO:0000256" key="8">
    <source>
        <dbReference type="ARBA" id="ARBA00022741"/>
    </source>
</evidence>
<keyword evidence="9 17" id="KW-1133">Transmembrane helix</keyword>
<reference evidence="19 20" key="1">
    <citation type="submission" date="2014-12" db="EMBL/GenBank/DDBJ databases">
        <title>Draft genome sequences of 10 type strains of Lactococcus.</title>
        <authorList>
            <person name="Sun Z."/>
            <person name="Zhong Z."/>
            <person name="Liu W."/>
            <person name="Zhang W."/>
            <person name="Zhang H."/>
        </authorList>
    </citation>
    <scope>NUCLEOTIDE SEQUENCE [LARGE SCALE GENOMIC DNA]</scope>
    <source>
        <strain evidence="19 20">DSM 20686</strain>
    </source>
</reference>
<feature type="binding site" evidence="16">
    <location>
        <position position="17"/>
    </location>
    <ligand>
        <name>Mg(2+)</name>
        <dbReference type="ChEBI" id="CHEBI:18420"/>
        <label>2</label>
    </ligand>
</feature>
<dbReference type="PANTHER" id="PTHR43185">
    <property type="entry name" value="FERROUS IRON TRANSPORT PROTEIN B"/>
    <property type="match status" value="1"/>
</dbReference>
<dbReference type="Pfam" id="PF17910">
    <property type="entry name" value="FeoB_Cyto"/>
    <property type="match status" value="1"/>
</dbReference>
<dbReference type="SUPFAM" id="SSF52540">
    <property type="entry name" value="P-loop containing nucleoside triphosphate hydrolases"/>
    <property type="match status" value="1"/>
</dbReference>
<evidence type="ECO:0000256" key="9">
    <source>
        <dbReference type="ARBA" id="ARBA00022989"/>
    </source>
</evidence>
<keyword evidence="11" id="KW-0406">Ion transport</keyword>
<dbReference type="EMBL" id="JXJX01000005">
    <property type="protein sequence ID" value="PCS07117.1"/>
    <property type="molecule type" value="Genomic_DNA"/>
</dbReference>
<feature type="binding site" evidence="15">
    <location>
        <begin position="108"/>
        <end position="111"/>
    </location>
    <ligand>
        <name>GTP</name>
        <dbReference type="ChEBI" id="CHEBI:37565"/>
        <label>1</label>
    </ligand>
</feature>
<dbReference type="PANTHER" id="PTHR43185:SF1">
    <property type="entry name" value="FE(2+) TRANSPORTER FEOB"/>
    <property type="match status" value="1"/>
</dbReference>
<keyword evidence="5 17" id="KW-0410">Iron transport</keyword>
<evidence type="ECO:0000256" key="2">
    <source>
        <dbReference type="ARBA" id="ARBA00004429"/>
    </source>
</evidence>
<dbReference type="InterPro" id="IPR030389">
    <property type="entry name" value="G_FEOB_dom"/>
</dbReference>
<feature type="transmembrane region" description="Helical" evidence="17">
    <location>
        <begin position="374"/>
        <end position="397"/>
    </location>
</feature>
<dbReference type="InterPro" id="IPR003373">
    <property type="entry name" value="Fe2_transport_prot-B"/>
</dbReference>
<keyword evidence="3 17" id="KW-0813">Transport</keyword>
<dbReference type="GO" id="GO:0005525">
    <property type="term" value="F:GTP binding"/>
    <property type="evidence" value="ECO:0007669"/>
    <property type="project" value="UniProtKB-KW"/>
</dbReference>
<keyword evidence="6" id="KW-0997">Cell inner membrane</keyword>
<organism evidence="19 20">
    <name type="scientific">Pseudolactococcus plantarum</name>
    <dbReference type="NCBI Taxonomy" id="1365"/>
    <lineage>
        <taxon>Bacteria</taxon>
        <taxon>Bacillati</taxon>
        <taxon>Bacillota</taxon>
        <taxon>Bacilli</taxon>
        <taxon>Lactobacillales</taxon>
        <taxon>Streptococcaceae</taxon>
        <taxon>Pseudolactococcus</taxon>
    </lineage>
</organism>
<dbReference type="AlphaFoldDB" id="A0A2A5S0S4"/>
<evidence type="ECO:0000259" key="18">
    <source>
        <dbReference type="PROSITE" id="PS51711"/>
    </source>
</evidence>
<keyword evidence="10 17" id="KW-0408">Iron</keyword>
<feature type="transmembrane region" description="Helical" evidence="17">
    <location>
        <begin position="409"/>
        <end position="433"/>
    </location>
</feature>
<keyword evidence="4" id="KW-1003">Cell membrane</keyword>
<dbReference type="InterPro" id="IPR011640">
    <property type="entry name" value="Fe2_transport_prot_B_C"/>
</dbReference>
<feature type="binding site" evidence="16">
    <location>
        <position position="18"/>
    </location>
    <ligand>
        <name>Mg(2+)</name>
        <dbReference type="ChEBI" id="CHEBI:18420"/>
        <label>2</label>
    </ligand>
</feature>
<keyword evidence="20" id="KW-1185">Reference proteome</keyword>
<name>A0A2A5S0S4_9LACT</name>
<keyword evidence="13 17" id="KW-0472">Membrane</keyword>
<feature type="domain" description="FeoB-type G" evidence="18">
    <location>
        <begin position="1"/>
        <end position="157"/>
    </location>
</feature>
<dbReference type="InterPro" id="IPR041069">
    <property type="entry name" value="FeoB_Cyto"/>
</dbReference>
<evidence type="ECO:0000256" key="15">
    <source>
        <dbReference type="PIRSR" id="PIRSR603373-1"/>
    </source>
</evidence>
<evidence type="ECO:0000256" key="5">
    <source>
        <dbReference type="ARBA" id="ARBA00022496"/>
    </source>
</evidence>
<gene>
    <name evidence="19" type="ORF">RU87_GL001170</name>
</gene>
<proteinExistence type="inferred from homology"/>
<feature type="binding site" evidence="16">
    <location>
        <position position="14"/>
    </location>
    <ligand>
        <name>Mg(2+)</name>
        <dbReference type="ChEBI" id="CHEBI:18420"/>
        <label>2</label>
    </ligand>
</feature>
<dbReference type="GO" id="GO:0046872">
    <property type="term" value="F:metal ion binding"/>
    <property type="evidence" value="ECO:0007669"/>
    <property type="project" value="UniProtKB-KW"/>
</dbReference>
<evidence type="ECO:0000256" key="10">
    <source>
        <dbReference type="ARBA" id="ARBA00023004"/>
    </source>
</evidence>
<dbReference type="Pfam" id="PF07664">
    <property type="entry name" value="FeoB_C"/>
    <property type="match status" value="1"/>
</dbReference>
<comment type="caution">
    <text evidence="19">The sequence shown here is derived from an EMBL/GenBank/DDBJ whole genome shotgun (WGS) entry which is preliminary data.</text>
</comment>
<sequence length="692" mass="76183">MVGNPNSGKTSTFNILTGSNQYVGNWPGVTVARKSGKYTKDKTIAIQDLPGIYSLSPFTPEEKVTRDYLLSDDYDVVINIVDATNIERNLYLTTQLIEIGKPVVLALNMTDLLERNNISIDIEKLSYALGIPVINISALKNKGFDALIAASKKAVNPEVVLSFDERFEASIAEISAVTTIENRFSLIKLFEKDAEMTQLAHLSPAQEKEVTEIVTITEKIFLDDRQSIVVNERYQYLTTMVAMVESKSQGIRLNFSDKIDSFVTSRIFGLPFFLFVMWAVYYISIQTVGISGTDWVNDVLFGELVPGIAQKILDFLHIAPIAQSLVLDGIISGVGAVLGFIPQIFVLFICLGVLEDSGYMSRVAFVMDRIFRRFGLSGKSFIPMLIATGCGIPGVMASRTIENERDRRITIMVTTFMPCSAKLPVIALVAGALFPHNSLIAPSAYFVGILTIIISGIMLKKTKMLGGSVTPFIMELPNYHLPKWSNVLRYAFDKGISFIKRAGTIILAATILLWFLQTFDFHLHVVETDKSILADIGRVIMPVFLPLGWTSWQATVSTFTGLLAKETLVSTMGVLYHAKPGVELETAMQHNFTQLSAYTLLLFNLLCAPCFAAIGAIYREMGTAKWTGIAVGFQCGIAYAISFIVFQLGSSIATGRVDIGTVLAVVTLAIGCYYLFKKPTYLTPSLKESVNV</sequence>
<protein>
    <recommendedName>
        <fullName evidence="14 17">Ferrous iron transport protein B</fullName>
    </recommendedName>
</protein>